<comment type="caution">
    <text evidence="9">The sequence shown here is derived from an EMBL/GenBank/DDBJ whole genome shotgun (WGS) entry which is preliminary data.</text>
</comment>
<evidence type="ECO:0000256" key="7">
    <source>
        <dbReference type="RuleBase" id="RU361187"/>
    </source>
</evidence>
<feature type="signal peptide" evidence="8">
    <location>
        <begin position="1"/>
        <end position="25"/>
    </location>
</feature>
<comment type="similarity">
    <text evidence="1 7">Belongs to the glycosyl hydrolase 43 family.</text>
</comment>
<evidence type="ECO:0000256" key="4">
    <source>
        <dbReference type="ARBA" id="ARBA00023295"/>
    </source>
</evidence>
<feature type="active site" description="Proton acceptor" evidence="5">
    <location>
        <position position="37"/>
    </location>
</feature>
<dbReference type="PANTHER" id="PTHR42812">
    <property type="entry name" value="BETA-XYLOSIDASE"/>
    <property type="match status" value="1"/>
</dbReference>
<dbReference type="Pfam" id="PF04616">
    <property type="entry name" value="Glyco_hydro_43"/>
    <property type="match status" value="1"/>
</dbReference>
<proteinExistence type="inferred from homology"/>
<accession>A0AAD4CWZ9</accession>
<sequence length="328" mass="34981">MATPTTKRSLLSALTSSLLLAHTQATPWKVLDVDFPDPAIIHTDDGYHAFATTSGDINTQVAHSADFTTWTLLEGHDALPAPFPDWVIDDPKPGVWAPDVIQRDDGTFIMYYCAYARQDPTKHCVGAATSPSVEGPYTPEANVLACPTEQGGAIDASGYKDDDGTWYVVYKVDGSALNTDANYHPTPIMLQKMEADAVTPVGEPVQLIDRGEADGPLVEAPSITRGADGVYYMGFSSNMFDTLYYDMSWATAEAIAGPWTKSQDPGAPLLVTGDDSDAGPLGGPGGADFRDDGKAILFHAFNNGQNTSEGRGTWAAEISLEGGRITLL</sequence>
<dbReference type="Gene3D" id="2.115.10.20">
    <property type="entry name" value="Glycosyl hydrolase domain, family 43"/>
    <property type="match status" value="1"/>
</dbReference>
<feature type="chain" id="PRO_5042230263" evidence="8">
    <location>
        <begin position="26"/>
        <end position="328"/>
    </location>
</feature>
<dbReference type="EMBL" id="VCAU01000008">
    <property type="protein sequence ID" value="KAF9893343.1"/>
    <property type="molecule type" value="Genomic_DNA"/>
</dbReference>
<dbReference type="SUPFAM" id="SSF75005">
    <property type="entry name" value="Arabinanase/levansucrase/invertase"/>
    <property type="match status" value="1"/>
</dbReference>
<evidence type="ECO:0000256" key="2">
    <source>
        <dbReference type="ARBA" id="ARBA00022729"/>
    </source>
</evidence>
<keyword evidence="2 8" id="KW-0732">Signal</keyword>
<keyword evidence="3 7" id="KW-0378">Hydrolase</keyword>
<feature type="active site" description="Proton donor" evidence="5">
    <location>
        <position position="219"/>
    </location>
</feature>
<organism evidence="9 10">
    <name type="scientific">Aspergillus nanangensis</name>
    <dbReference type="NCBI Taxonomy" id="2582783"/>
    <lineage>
        <taxon>Eukaryota</taxon>
        <taxon>Fungi</taxon>
        <taxon>Dikarya</taxon>
        <taxon>Ascomycota</taxon>
        <taxon>Pezizomycotina</taxon>
        <taxon>Eurotiomycetes</taxon>
        <taxon>Eurotiomycetidae</taxon>
        <taxon>Eurotiales</taxon>
        <taxon>Aspergillaceae</taxon>
        <taxon>Aspergillus</taxon>
        <taxon>Aspergillus subgen. Circumdati</taxon>
    </lineage>
</organism>
<evidence type="ECO:0000256" key="3">
    <source>
        <dbReference type="ARBA" id="ARBA00022801"/>
    </source>
</evidence>
<evidence type="ECO:0000256" key="8">
    <source>
        <dbReference type="SAM" id="SignalP"/>
    </source>
</evidence>
<dbReference type="Proteomes" id="UP001194746">
    <property type="component" value="Unassembled WGS sequence"/>
</dbReference>
<evidence type="ECO:0000256" key="5">
    <source>
        <dbReference type="PIRSR" id="PIRSR606710-1"/>
    </source>
</evidence>
<evidence type="ECO:0000256" key="6">
    <source>
        <dbReference type="PIRSR" id="PIRSR606710-2"/>
    </source>
</evidence>
<dbReference type="AlphaFoldDB" id="A0AAD4CWZ9"/>
<dbReference type="CDD" id="cd08999">
    <property type="entry name" value="GH43_ABN-like"/>
    <property type="match status" value="1"/>
</dbReference>
<dbReference type="InterPro" id="IPR051795">
    <property type="entry name" value="Glycosyl_Hydrlase_43"/>
</dbReference>
<name>A0AAD4CWZ9_ASPNN</name>
<reference evidence="9" key="1">
    <citation type="journal article" date="2019" name="Beilstein J. Org. Chem.">
        <title>Nanangenines: drimane sesquiterpenoids as the dominant metabolite cohort of a novel Australian fungus, Aspergillus nanangensis.</title>
        <authorList>
            <person name="Lacey H.J."/>
            <person name="Gilchrist C.L.M."/>
            <person name="Crombie A."/>
            <person name="Kalaitzis J.A."/>
            <person name="Vuong D."/>
            <person name="Rutledge P.J."/>
            <person name="Turner P."/>
            <person name="Pitt J.I."/>
            <person name="Lacey E."/>
            <person name="Chooi Y.H."/>
            <person name="Piggott A.M."/>
        </authorList>
    </citation>
    <scope>NUCLEOTIDE SEQUENCE</scope>
    <source>
        <strain evidence="9">MST-FP2251</strain>
    </source>
</reference>
<dbReference type="PANTHER" id="PTHR42812:SF5">
    <property type="entry name" value="ENDO-ARABINASE"/>
    <property type="match status" value="1"/>
</dbReference>
<evidence type="ECO:0000256" key="1">
    <source>
        <dbReference type="ARBA" id="ARBA00009865"/>
    </source>
</evidence>
<dbReference type="InterPro" id="IPR023296">
    <property type="entry name" value="Glyco_hydro_beta-prop_sf"/>
</dbReference>
<keyword evidence="4 7" id="KW-0326">Glycosidase</keyword>
<gene>
    <name evidence="9" type="ORF">FE257_011775</name>
</gene>
<protein>
    <submittedName>
        <fullName evidence="9">Uncharacterized protein</fullName>
    </submittedName>
</protein>
<dbReference type="GO" id="GO:0004553">
    <property type="term" value="F:hydrolase activity, hydrolyzing O-glycosyl compounds"/>
    <property type="evidence" value="ECO:0007669"/>
    <property type="project" value="InterPro"/>
</dbReference>
<keyword evidence="10" id="KW-1185">Reference proteome</keyword>
<feature type="site" description="Important for catalytic activity, responsible for pKa modulation of the active site Glu and correct orientation of both the proton donor and substrate" evidence="6">
    <location>
        <position position="155"/>
    </location>
</feature>
<dbReference type="GO" id="GO:0005975">
    <property type="term" value="P:carbohydrate metabolic process"/>
    <property type="evidence" value="ECO:0007669"/>
    <property type="project" value="InterPro"/>
</dbReference>
<evidence type="ECO:0000313" key="10">
    <source>
        <dbReference type="Proteomes" id="UP001194746"/>
    </source>
</evidence>
<evidence type="ECO:0000313" key="9">
    <source>
        <dbReference type="EMBL" id="KAF9893343.1"/>
    </source>
</evidence>
<dbReference type="InterPro" id="IPR006710">
    <property type="entry name" value="Glyco_hydro_43"/>
</dbReference>
<reference evidence="9" key="2">
    <citation type="submission" date="2020-02" db="EMBL/GenBank/DDBJ databases">
        <authorList>
            <person name="Gilchrist C.L.M."/>
            <person name="Chooi Y.-H."/>
        </authorList>
    </citation>
    <scope>NUCLEOTIDE SEQUENCE</scope>
    <source>
        <strain evidence="9">MST-FP2251</strain>
    </source>
</reference>